<feature type="compositionally biased region" description="Acidic residues" evidence="2">
    <location>
        <begin position="862"/>
        <end position="876"/>
    </location>
</feature>
<dbReference type="InterPro" id="IPR035899">
    <property type="entry name" value="DBL_dom_sf"/>
</dbReference>
<feature type="region of interest" description="Disordered" evidence="2">
    <location>
        <begin position="608"/>
        <end position="645"/>
    </location>
</feature>
<dbReference type="CDD" id="cd00160">
    <property type="entry name" value="RhoGEF"/>
    <property type="match status" value="1"/>
</dbReference>
<evidence type="ECO:0000256" key="1">
    <source>
        <dbReference type="ARBA" id="ARBA00022553"/>
    </source>
</evidence>
<dbReference type="Gene3D" id="1.20.900.10">
    <property type="entry name" value="Dbl homology (DH) domain"/>
    <property type="match status" value="1"/>
</dbReference>
<dbReference type="GeneTree" id="ENSGT00940000165970"/>
<proteinExistence type="predicted"/>
<dbReference type="PROSITE" id="PS50010">
    <property type="entry name" value="DH_2"/>
    <property type="match status" value="1"/>
</dbReference>
<feature type="compositionally biased region" description="Polar residues" evidence="2">
    <location>
        <begin position="816"/>
        <end position="825"/>
    </location>
</feature>
<dbReference type="InterPro" id="IPR043324">
    <property type="entry name" value="PH_PLEKHG1_G2_G3"/>
</dbReference>
<feature type="region of interest" description="Disordered" evidence="2">
    <location>
        <begin position="1402"/>
        <end position="1435"/>
    </location>
</feature>
<dbReference type="Gene3D" id="2.30.29.30">
    <property type="entry name" value="Pleckstrin-homology domain (PH domain)/Phosphotyrosine-binding domain (PTB)"/>
    <property type="match status" value="1"/>
</dbReference>
<keyword evidence="1" id="KW-0597">Phosphoprotein</keyword>
<feature type="compositionally biased region" description="Low complexity" evidence="2">
    <location>
        <begin position="1746"/>
        <end position="1767"/>
    </location>
</feature>
<feature type="compositionally biased region" description="Polar residues" evidence="2">
    <location>
        <begin position="1681"/>
        <end position="1691"/>
    </location>
</feature>
<feature type="region of interest" description="Disordered" evidence="2">
    <location>
        <begin position="1639"/>
        <end position="1916"/>
    </location>
</feature>
<dbReference type="GO" id="GO:0031267">
    <property type="term" value="F:small GTPase binding"/>
    <property type="evidence" value="ECO:0007669"/>
    <property type="project" value="TreeGrafter"/>
</dbReference>
<feature type="compositionally biased region" description="Polar residues" evidence="2">
    <location>
        <begin position="983"/>
        <end position="996"/>
    </location>
</feature>
<feature type="region of interest" description="Disordered" evidence="2">
    <location>
        <begin position="862"/>
        <end position="1047"/>
    </location>
</feature>
<protein>
    <submittedName>
        <fullName evidence="5">Pleckstrin homology domain containing, family G (with RhoGef domain) member 2</fullName>
    </submittedName>
</protein>
<feature type="compositionally biased region" description="Polar residues" evidence="2">
    <location>
        <begin position="1942"/>
        <end position="1955"/>
    </location>
</feature>
<feature type="compositionally biased region" description="Polar residues" evidence="2">
    <location>
        <begin position="10"/>
        <end position="28"/>
    </location>
</feature>
<feature type="compositionally biased region" description="Low complexity" evidence="2">
    <location>
        <begin position="1246"/>
        <end position="1261"/>
    </location>
</feature>
<feature type="domain" description="PH" evidence="3">
    <location>
        <begin position="379"/>
        <end position="477"/>
    </location>
</feature>
<dbReference type="CDD" id="cd13243">
    <property type="entry name" value="PH_PLEKHG1_G2_G3"/>
    <property type="match status" value="1"/>
</dbReference>
<feature type="compositionally biased region" description="Polar residues" evidence="2">
    <location>
        <begin position="1029"/>
        <end position="1047"/>
    </location>
</feature>
<feature type="region of interest" description="Disordered" evidence="2">
    <location>
        <begin position="2246"/>
        <end position="2431"/>
    </location>
</feature>
<feature type="compositionally biased region" description="Polar residues" evidence="2">
    <location>
        <begin position="681"/>
        <end position="691"/>
    </location>
</feature>
<feature type="compositionally biased region" description="Low complexity" evidence="2">
    <location>
        <begin position="2342"/>
        <end position="2359"/>
    </location>
</feature>
<feature type="compositionally biased region" description="Low complexity" evidence="2">
    <location>
        <begin position="2056"/>
        <end position="2079"/>
    </location>
</feature>
<feature type="compositionally biased region" description="Polar residues" evidence="2">
    <location>
        <begin position="703"/>
        <end position="712"/>
    </location>
</feature>
<dbReference type="SMART" id="SM00325">
    <property type="entry name" value="RhoGEF"/>
    <property type="match status" value="1"/>
</dbReference>
<dbReference type="Ensembl" id="ENSDLAT00005035852.2">
    <property type="protein sequence ID" value="ENSDLAP00005033603.2"/>
    <property type="gene ID" value="ENSDLAG00005015025.2"/>
</dbReference>
<feature type="compositionally biased region" description="Low complexity" evidence="2">
    <location>
        <begin position="2024"/>
        <end position="2034"/>
    </location>
</feature>
<feature type="compositionally biased region" description="Low complexity" evidence="2">
    <location>
        <begin position="2000"/>
        <end position="2012"/>
    </location>
</feature>
<feature type="compositionally biased region" description="Polar residues" evidence="2">
    <location>
        <begin position="2013"/>
        <end position="2023"/>
    </location>
</feature>
<name>A0A8C4GWH1_DICLA</name>
<feature type="compositionally biased region" description="Acidic residues" evidence="2">
    <location>
        <begin position="1018"/>
        <end position="1028"/>
    </location>
</feature>
<feature type="compositionally biased region" description="Polar residues" evidence="2">
    <location>
        <begin position="1975"/>
        <end position="1987"/>
    </location>
</feature>
<accession>A0A8C4GWH1</accession>
<dbReference type="Pfam" id="PF00621">
    <property type="entry name" value="RhoGEF"/>
    <property type="match status" value="1"/>
</dbReference>
<dbReference type="Pfam" id="PF22697">
    <property type="entry name" value="SOS1_NGEF_PH"/>
    <property type="match status" value="1"/>
</dbReference>
<feature type="compositionally biased region" description="Basic residues" evidence="2">
    <location>
        <begin position="830"/>
        <end position="848"/>
    </location>
</feature>
<reference evidence="5" key="2">
    <citation type="submission" date="2025-09" db="UniProtKB">
        <authorList>
            <consortium name="Ensembl"/>
        </authorList>
    </citation>
    <scope>IDENTIFICATION</scope>
</reference>
<dbReference type="Proteomes" id="UP000694389">
    <property type="component" value="Unassembled WGS sequence"/>
</dbReference>
<feature type="compositionally biased region" description="Polar residues" evidence="2">
    <location>
        <begin position="1212"/>
        <end position="1229"/>
    </location>
</feature>
<dbReference type="InterPro" id="IPR055251">
    <property type="entry name" value="SOS1_NGEF_PH"/>
</dbReference>
<organism evidence="5 6">
    <name type="scientific">Dicentrarchus labrax</name>
    <name type="common">European seabass</name>
    <name type="synonym">Morone labrax</name>
    <dbReference type="NCBI Taxonomy" id="13489"/>
    <lineage>
        <taxon>Eukaryota</taxon>
        <taxon>Metazoa</taxon>
        <taxon>Chordata</taxon>
        <taxon>Craniata</taxon>
        <taxon>Vertebrata</taxon>
        <taxon>Euteleostomi</taxon>
        <taxon>Actinopterygii</taxon>
        <taxon>Neopterygii</taxon>
        <taxon>Teleostei</taxon>
        <taxon>Neoteleostei</taxon>
        <taxon>Acanthomorphata</taxon>
        <taxon>Eupercaria</taxon>
        <taxon>Moronidae</taxon>
        <taxon>Dicentrarchus</taxon>
    </lineage>
</organism>
<feature type="region of interest" description="Disordered" evidence="2">
    <location>
        <begin position="2111"/>
        <end position="2174"/>
    </location>
</feature>
<feature type="compositionally biased region" description="Basic and acidic residues" evidence="2">
    <location>
        <begin position="800"/>
        <end position="814"/>
    </location>
</feature>
<dbReference type="GO" id="GO:0005085">
    <property type="term" value="F:guanyl-nucleotide exchange factor activity"/>
    <property type="evidence" value="ECO:0007669"/>
    <property type="project" value="InterPro"/>
</dbReference>
<feature type="compositionally biased region" description="Polar residues" evidence="2">
    <location>
        <begin position="1830"/>
        <end position="1844"/>
    </location>
</feature>
<feature type="region of interest" description="Disordered" evidence="2">
    <location>
        <begin position="1935"/>
        <end position="2089"/>
    </location>
</feature>
<feature type="region of interest" description="Disordered" evidence="2">
    <location>
        <begin position="1"/>
        <end position="92"/>
    </location>
</feature>
<dbReference type="PANTHER" id="PTHR45924">
    <property type="entry name" value="FI17866P1"/>
    <property type="match status" value="1"/>
</dbReference>
<feature type="compositionally biased region" description="Low complexity" evidence="2">
    <location>
        <begin position="1364"/>
        <end position="1385"/>
    </location>
</feature>
<feature type="compositionally biased region" description="Basic and acidic residues" evidence="2">
    <location>
        <begin position="766"/>
        <end position="779"/>
    </location>
</feature>
<feature type="compositionally biased region" description="Polar residues" evidence="2">
    <location>
        <begin position="1645"/>
        <end position="1666"/>
    </location>
</feature>
<feature type="region of interest" description="Disordered" evidence="2">
    <location>
        <begin position="1586"/>
        <end position="1614"/>
    </location>
</feature>
<evidence type="ECO:0000259" key="4">
    <source>
        <dbReference type="PROSITE" id="PS50010"/>
    </source>
</evidence>
<feature type="region of interest" description="Disordered" evidence="2">
    <location>
        <begin position="1192"/>
        <end position="1261"/>
    </location>
</feature>
<evidence type="ECO:0000313" key="6">
    <source>
        <dbReference type="Proteomes" id="UP000694389"/>
    </source>
</evidence>
<dbReference type="GO" id="GO:0030833">
    <property type="term" value="P:regulation of actin filament polymerization"/>
    <property type="evidence" value="ECO:0007669"/>
    <property type="project" value="TreeGrafter"/>
</dbReference>
<dbReference type="GO" id="GO:0005829">
    <property type="term" value="C:cytosol"/>
    <property type="evidence" value="ECO:0007669"/>
    <property type="project" value="UniProtKB-ARBA"/>
</dbReference>
<sequence>MPEGSRRGSQRSPSNTAAKRPSSVSSLSGIVGRMMSSGERGASSSSCTSVNTVCSDGERPASLSLSSSASSVSLQDTSHSSSSSSSSSSLPYGAVPTYNASLSASSTPKRNGSDISLDLTPLVTPHGGGGGVPGGGGGGVCVAKATDGGHPPNGHVADAAAAAAAAVATPRRQLSRMDRVMMEIVETEQAYVRDLKSIVEDYLGCIIDCGTLPLKPEQVSTLFCNIEDIYEFNSDLLEDLERSPHAAAIAECFVERSEAFDIYTLYCMNYPNSVAVLRECMKNKSLVCFFQERQTTLNHSLPLETYLLKPVQRILKYHLLLQELSKHFDKSDPGYEVVEDAIITMTAVAWYINDMKRKQEHAVRLQEIESLLVNWSGPDLSGFGELVLEGSFKVHRVKKERAFFLFDKMLLIAKKRLEQFVYSTHIFCCNLLLVETLKDPLCFKVSDQTIPKQQHTVQTKNQEEKRLWVHYLKRLIVENHPASLPQKARQVLGDNFCQSPQFDQDNLKKSSASSRLDDIHGYHRGRRQSEPPELLMYTPEKSRKGLPLLLEGNLPYRRTRRQSAPAKDIEAVFHPNALKQAGSEGELCQAGSLGSAGSSSTLASSVIEVEAERPELGLTPQLRPSREEEEEEEEELIPLSPPPTLSITEEILEFINQSRAREGLSAIHTDTMEQVMDQPRESQPPSNQDNFTCPLPPVACPSSPEQRPTMQQEQERAEMENDSIIQSQTADSGEENGLEGEVKEIPDATSQVEKGVEVDEETQGDVVEKEKAEKKPRDEEERESIIPAPISDLHPSISAEEGRENSSSCHREEVNTEATTSSLNPDSLHPIKKRQPPTRGSHLTKRDKKIIEKIRSYYEAAAEAEEDEVMEEDEQGEGAALRRRNSFSQIPSGLVKDSVSRFDVGGQPGEPESGRPKYETTDRETDQETEPHSPTSPICPPTPLIENAESEGQPDKQISSLDSDAEGSSKSPISTVMLDKETPNQMDLNLQSNSSRPVGEEAEIQDKHGKVCKGPLEEGLEEKQEQEESVVSTGQQEEGASITKQYKCSNEATKTSAGNQAAMNGHEANQAGVAEPNGTHKEPSTPLPPKEQCQTKTSWTRTKHRDLGKTSVNLDSFPSQIKVGRWSHHSRIVSANRELFEGMGSDVAGIGFFEASPVVDPLLMENSERILSKVQTLAQMYSAKASTMKVPLHQKRASTVRNPSWGSGRLSGYSNHAQTKSQVQPQTQTESREQTELKNNQHTETKVQNQTVTQTKQLSQSQTKTQTCSQETTHYQIQNQTLTLSQEDQKIQKEMIIKRAESLTNDFQEPVAALCEPLLFGHMFVKEQLTPACQHQTNGFTLSRPRDFITALTKERDPSGENPSSSQAQANSSNSGYPSAASSWTSTASMTSDCRVTEVKDYSSTSSTGRDEALNQNRKLYSDSEEKEKREGSELCGGDSFYAVREDSTSVNIITQPAHSEPNLFAHSIPQWEISKDGDEHDKYKQDIPAAQNIQDKVVSEYKISTGHTDKKDTLTKNVQSVHAGTEYLVCPGPMDGGATPGELVLMVASTQSQAPTESHRSAMPHPGLVGEQVHEGTLYMVDGVATDSGRKDEPPNKQTKLNETKNDLNYSSSQPRMILQGSAVIFTGDPACYRTPGELVVPPTLNQPSHMTSDPSQVSSHTVTETPEDQKALGRAAPSPWSSAQNSNLTRPRPPSVQSVDCLPTFTSQRPPDLPTTMGKRALSNTRNTNNTSPCEHREPDEQGSPTSLPVSGSHSSSRPSLETSSLVERPNPASAIHGQDIDLTTAPSAFRPSLRHHAPSPLRASPSSSSSSVQAPPCSSPFRIVPGSSPTPVSAEDTSLNPVSRALPCLSPTPSFGKGSSMQAPPASSPTPSSAFTPSSSSSGRSSSIRAGPPSSPTPSSSLRSPPCSSPIASSSAFTRSLAASCISQSISQSIARKSTALQQAPPTNTVPQSPSSHLRRRSPSPKIPPSSQQGSGTPAYSQLGCTKDGYQHPRCPPSSLWSSCPSPSLIQSAPPTFSQRSPSPSLSLAHHQPPHSPSPSPRISFLHSKTDSSHNANNNNNVSLASSCSSNRAVSNGGWSVSPQRAPLANGSSNAIVMQQTHDTFWSGSHNRVARPFSASEPSSRVQSPSPSPTPASFTCLTSPPPQHNYSSPMANKPPNPRSTRVGCASSHNPLGLTLELPRASSAGLAFGQSSTCLSPRILSPPPIGVSVNVWTNNVAAPQPRNPTYASCSPSSSFSSSLGSPTLENASFPTSSSSLIPLRSSRASSPSTPCPPASQTTSQTLRRSFSSNLADRPPSPARSNSSGARRSWADSSRRSLGFSGSGRGSFDQQESCPTSPRSGWSSFGSSPSCLSPRAGLQSPLSPSRLTPGKGTHGGQHFTSVPWPDVRELSNKYNGTDGLDTSATSTIIASSPCPSDSQTEWGDPELEEGSCRSQLICAYVARPSREQNLTTSCVVVPSSGMISPTLAPYQHHNYQSQVKAQSQVQIAATTPPIPSVPSPLPATSSPLPFAHSSPTKQGNQKTSYATTVNLQIAGSGRITSFSTAQVSLTQTLQGGAGAGAGGPGQGQLTRRVSINGLSHLPSPLPQNCNRL</sequence>
<dbReference type="InterPro" id="IPR001849">
    <property type="entry name" value="PH_domain"/>
</dbReference>
<dbReference type="PROSITE" id="PS50003">
    <property type="entry name" value="PH_DOMAIN"/>
    <property type="match status" value="1"/>
</dbReference>
<feature type="compositionally biased region" description="Low complexity" evidence="2">
    <location>
        <begin position="2121"/>
        <end position="2132"/>
    </location>
</feature>
<feature type="compositionally biased region" description="Acidic residues" evidence="2">
    <location>
        <begin position="627"/>
        <end position="636"/>
    </location>
</feature>
<feature type="compositionally biased region" description="Basic and acidic residues" evidence="2">
    <location>
        <begin position="912"/>
        <end position="931"/>
    </location>
</feature>
<feature type="compositionally biased region" description="Low complexity" evidence="2">
    <location>
        <begin position="1862"/>
        <end position="1916"/>
    </location>
</feature>
<dbReference type="InterPro" id="IPR000219">
    <property type="entry name" value="DH_dom"/>
</dbReference>
<feature type="compositionally biased region" description="Basic and acidic residues" evidence="2">
    <location>
        <begin position="1420"/>
        <end position="1433"/>
    </location>
</feature>
<keyword evidence="6" id="KW-1185">Reference proteome</keyword>
<dbReference type="SMART" id="SM00233">
    <property type="entry name" value="PH"/>
    <property type="match status" value="1"/>
</dbReference>
<feature type="compositionally biased region" description="Low complexity" evidence="2">
    <location>
        <begin position="2407"/>
        <end position="2417"/>
    </location>
</feature>
<feature type="region of interest" description="Disordered" evidence="2">
    <location>
        <begin position="1071"/>
        <end position="1102"/>
    </location>
</feature>
<feature type="compositionally biased region" description="Polar residues" evidence="2">
    <location>
        <begin position="1724"/>
        <end position="1735"/>
    </location>
</feature>
<feature type="compositionally biased region" description="Basic and acidic residues" evidence="2">
    <location>
        <begin position="1589"/>
        <end position="1607"/>
    </location>
</feature>
<evidence type="ECO:0000313" key="5">
    <source>
        <dbReference type="Ensembl" id="ENSDLAP00005033603.2"/>
    </source>
</evidence>
<feature type="compositionally biased region" description="Low complexity" evidence="2">
    <location>
        <begin position="1801"/>
        <end position="1823"/>
    </location>
</feature>
<dbReference type="InterPro" id="IPR011993">
    <property type="entry name" value="PH-like_dom_sf"/>
</dbReference>
<evidence type="ECO:0000259" key="3">
    <source>
        <dbReference type="PROSITE" id="PS50003"/>
    </source>
</evidence>
<reference evidence="5" key="1">
    <citation type="submission" date="2025-08" db="UniProtKB">
        <authorList>
            <consortium name="Ensembl"/>
        </authorList>
    </citation>
    <scope>IDENTIFICATION</scope>
</reference>
<feature type="region of interest" description="Disordered" evidence="2">
    <location>
        <begin position="675"/>
        <end position="849"/>
    </location>
</feature>
<dbReference type="SUPFAM" id="SSF48065">
    <property type="entry name" value="DBL homology domain (DH-domain)"/>
    <property type="match status" value="1"/>
</dbReference>
<evidence type="ECO:0000256" key="2">
    <source>
        <dbReference type="SAM" id="MobiDB-lite"/>
    </source>
</evidence>
<feature type="compositionally biased region" description="Low complexity" evidence="2">
    <location>
        <begin position="2256"/>
        <end position="2287"/>
    </location>
</feature>
<feature type="compositionally biased region" description="Low complexity" evidence="2">
    <location>
        <begin position="32"/>
        <end position="89"/>
    </location>
</feature>
<feature type="region of interest" description="Disordered" evidence="2">
    <location>
        <begin position="1354"/>
        <end position="1385"/>
    </location>
</feature>
<feature type="compositionally biased region" description="Polar residues" evidence="2">
    <location>
        <begin position="1402"/>
        <end position="1419"/>
    </location>
</feature>
<dbReference type="SUPFAM" id="SSF50729">
    <property type="entry name" value="PH domain-like"/>
    <property type="match status" value="1"/>
</dbReference>
<feature type="compositionally biased region" description="Polar residues" evidence="2">
    <location>
        <begin position="956"/>
        <end position="974"/>
    </location>
</feature>
<dbReference type="PANTHER" id="PTHR45924:SF3">
    <property type="entry name" value="PLECKSTRIN HOMOLOGY DOMAIN-CONTAINING FAMILY G MEMBER 2"/>
    <property type="match status" value="1"/>
</dbReference>
<feature type="domain" description="DH" evidence="4">
    <location>
        <begin position="176"/>
        <end position="355"/>
    </location>
</feature>
<feature type="compositionally biased region" description="Basic and acidic residues" evidence="2">
    <location>
        <begin position="1230"/>
        <end position="1245"/>
    </location>
</feature>
<dbReference type="FunFam" id="1.20.900.10:FF:000019">
    <property type="entry name" value="Pleckstrin homology domain-containing family G member 1"/>
    <property type="match status" value="1"/>
</dbReference>